<evidence type="ECO:0000313" key="5">
    <source>
        <dbReference type="EMBL" id="TDQ82216.1"/>
    </source>
</evidence>
<feature type="transmembrane region" description="Helical" evidence="4">
    <location>
        <begin position="374"/>
        <end position="391"/>
    </location>
</feature>
<feature type="transmembrane region" description="Helical" evidence="4">
    <location>
        <begin position="308"/>
        <end position="328"/>
    </location>
</feature>
<keyword evidence="3 4" id="KW-0472">Membrane</keyword>
<feature type="transmembrane region" description="Helical" evidence="4">
    <location>
        <begin position="349"/>
        <end position="368"/>
    </location>
</feature>
<feature type="transmembrane region" description="Helical" evidence="4">
    <location>
        <begin position="165"/>
        <end position="188"/>
    </location>
</feature>
<dbReference type="GO" id="GO:0022857">
    <property type="term" value="F:transmembrane transporter activity"/>
    <property type="evidence" value="ECO:0007669"/>
    <property type="project" value="InterPro"/>
</dbReference>
<evidence type="ECO:0000256" key="2">
    <source>
        <dbReference type="ARBA" id="ARBA00022989"/>
    </source>
</evidence>
<evidence type="ECO:0000313" key="6">
    <source>
        <dbReference type="Proteomes" id="UP000295783"/>
    </source>
</evidence>
<dbReference type="InterPro" id="IPR011701">
    <property type="entry name" value="MFS"/>
</dbReference>
<feature type="transmembrane region" description="Helical" evidence="4">
    <location>
        <begin position="142"/>
        <end position="159"/>
    </location>
</feature>
<accession>A0A4R6WQZ0</accession>
<dbReference type="SUPFAM" id="SSF103473">
    <property type="entry name" value="MFS general substrate transporter"/>
    <property type="match status" value="1"/>
</dbReference>
<feature type="transmembrane region" description="Helical" evidence="4">
    <location>
        <begin position="253"/>
        <end position="272"/>
    </location>
</feature>
<name>A0A4R6WQZ0_9PROT</name>
<organism evidence="5 6">
    <name type="scientific">Dongia mobilis</name>
    <dbReference type="NCBI Taxonomy" id="578943"/>
    <lineage>
        <taxon>Bacteria</taxon>
        <taxon>Pseudomonadati</taxon>
        <taxon>Pseudomonadota</taxon>
        <taxon>Alphaproteobacteria</taxon>
        <taxon>Rhodospirillales</taxon>
        <taxon>Dongiaceae</taxon>
        <taxon>Dongia</taxon>
    </lineage>
</organism>
<dbReference type="EMBL" id="SNYW01000008">
    <property type="protein sequence ID" value="TDQ82216.1"/>
    <property type="molecule type" value="Genomic_DNA"/>
</dbReference>
<dbReference type="Proteomes" id="UP000295783">
    <property type="component" value="Unassembled WGS sequence"/>
</dbReference>
<keyword evidence="1 4" id="KW-0812">Transmembrane</keyword>
<protein>
    <submittedName>
        <fullName evidence="5">MFS transporter</fullName>
    </submittedName>
</protein>
<feature type="transmembrane region" description="Helical" evidence="4">
    <location>
        <begin position="50"/>
        <end position="74"/>
    </location>
</feature>
<proteinExistence type="predicted"/>
<dbReference type="Gene3D" id="1.20.1250.20">
    <property type="entry name" value="MFS general substrate transporter like domains"/>
    <property type="match status" value="1"/>
</dbReference>
<reference evidence="5 6" key="1">
    <citation type="submission" date="2019-03" db="EMBL/GenBank/DDBJ databases">
        <title>Genomic Encyclopedia of Type Strains, Phase III (KMG-III): the genomes of soil and plant-associated and newly described type strains.</title>
        <authorList>
            <person name="Whitman W."/>
        </authorList>
    </citation>
    <scope>NUCLEOTIDE SEQUENCE [LARGE SCALE GENOMIC DNA]</scope>
    <source>
        <strain evidence="5 6">CGMCC 1.7660</strain>
    </source>
</reference>
<feature type="transmembrane region" description="Helical" evidence="4">
    <location>
        <begin position="221"/>
        <end position="241"/>
    </location>
</feature>
<dbReference type="Pfam" id="PF07690">
    <property type="entry name" value="MFS_1"/>
    <property type="match status" value="1"/>
</dbReference>
<dbReference type="RefSeq" id="WP_166645102.1">
    <property type="nucleotide sequence ID" value="NZ_SNYW01000008.1"/>
</dbReference>
<gene>
    <name evidence="5" type="ORF">A8950_2038</name>
</gene>
<dbReference type="AlphaFoldDB" id="A0A4R6WQZ0"/>
<keyword evidence="6" id="KW-1185">Reference proteome</keyword>
<keyword evidence="2 4" id="KW-1133">Transmembrane helix</keyword>
<evidence type="ECO:0000256" key="3">
    <source>
        <dbReference type="ARBA" id="ARBA00023136"/>
    </source>
</evidence>
<evidence type="ECO:0000256" key="4">
    <source>
        <dbReference type="SAM" id="Phobius"/>
    </source>
</evidence>
<comment type="caution">
    <text evidence="5">The sequence shown here is derived from an EMBL/GenBank/DDBJ whole genome shotgun (WGS) entry which is preliminary data.</text>
</comment>
<dbReference type="InterPro" id="IPR036259">
    <property type="entry name" value="MFS_trans_sf"/>
</dbReference>
<feature type="transmembrane region" description="Helical" evidence="4">
    <location>
        <begin position="111"/>
        <end position="130"/>
    </location>
</feature>
<feature type="transmembrane region" description="Helical" evidence="4">
    <location>
        <begin position="284"/>
        <end position="302"/>
    </location>
</feature>
<evidence type="ECO:0000256" key="1">
    <source>
        <dbReference type="ARBA" id="ARBA00022692"/>
    </source>
</evidence>
<feature type="transmembrane region" description="Helical" evidence="4">
    <location>
        <begin position="81"/>
        <end position="99"/>
    </location>
</feature>
<sequence>MAVDYPPLPVSRRKPGAIVFAVLYMLESTTRSLALTVMPLQAQKIFGDDGAVSAVYFGVTIFGLLAGFGVPLLIHRYRRRWVYSGGLVLGGLALVALSFENPLGQMSGQVMRTLSGTACIIALTLYVLDFIPRGDLVRYEPLKLLLGCLPWGLGPWLGIELYKVWGPAAVAALGLAAALVAVAFFGYLRLTENPAVAAATRPPPNPLKSIGRFCAQPRLRLAWLVAFCRSGWWSLFFVYPALYFSAQGVDPSWAGALAGGANLLLVLSPFFGWLGRRFGIRRPIMVAFFCAGLITMAVPLFFDSPIMVGVLLMLAAVFIVLLDSLGNIPFLRAVRPLERPQMTSVYRTYIDLGNLLPFAVFTALLHYFDQRAVYVTYGLLMLVVGATARYLPRRL</sequence>